<organism evidence="6 7">
    <name type="scientific">Rhodosorus marinus</name>
    <dbReference type="NCBI Taxonomy" id="101924"/>
    <lineage>
        <taxon>Eukaryota</taxon>
        <taxon>Rhodophyta</taxon>
        <taxon>Stylonematophyceae</taxon>
        <taxon>Stylonematales</taxon>
        <taxon>Stylonemataceae</taxon>
        <taxon>Rhodosorus</taxon>
    </lineage>
</organism>
<dbReference type="SUPFAM" id="SSF56801">
    <property type="entry name" value="Acetyl-CoA synthetase-like"/>
    <property type="match status" value="2"/>
</dbReference>
<protein>
    <recommendedName>
        <fullName evidence="5">AMP-dependent synthetase/ligase domain-containing protein</fullName>
    </recommendedName>
</protein>
<feature type="coiled-coil region" evidence="3">
    <location>
        <begin position="898"/>
        <end position="925"/>
    </location>
</feature>
<keyword evidence="3" id="KW-0175">Coiled coil</keyword>
<evidence type="ECO:0000313" key="7">
    <source>
        <dbReference type="Proteomes" id="UP001157974"/>
    </source>
</evidence>
<dbReference type="InterPro" id="IPR000873">
    <property type="entry name" value="AMP-dep_synth/lig_dom"/>
</dbReference>
<proteinExistence type="inferred from homology"/>
<dbReference type="PANTHER" id="PTHR43201">
    <property type="entry name" value="ACYL-COA SYNTHETASE"/>
    <property type="match status" value="1"/>
</dbReference>
<dbReference type="Pfam" id="PF00501">
    <property type="entry name" value="AMP-binding"/>
    <property type="match status" value="1"/>
</dbReference>
<evidence type="ECO:0000256" key="4">
    <source>
        <dbReference type="SAM" id="MobiDB-lite"/>
    </source>
</evidence>
<comment type="caution">
    <text evidence="6">The sequence shown here is derived from an EMBL/GenBank/DDBJ whole genome shotgun (WGS) entry which is preliminary data.</text>
</comment>
<reference evidence="6 7" key="1">
    <citation type="journal article" date="2023" name="Nat. Commun.">
        <title>Origin of minicircular mitochondrial genomes in red algae.</title>
        <authorList>
            <person name="Lee Y."/>
            <person name="Cho C.H."/>
            <person name="Lee Y.M."/>
            <person name="Park S.I."/>
            <person name="Yang J.H."/>
            <person name="West J.A."/>
            <person name="Bhattacharya D."/>
            <person name="Yoon H.S."/>
        </authorList>
    </citation>
    <scope>NUCLEOTIDE SEQUENCE [LARGE SCALE GENOMIC DNA]</scope>
    <source>
        <strain evidence="6 7">CCMP1338</strain>
        <tissue evidence="6">Whole cell</tissue>
    </source>
</reference>
<feature type="domain" description="AMP-dependent synthetase/ligase" evidence="5">
    <location>
        <begin position="51"/>
        <end position="157"/>
    </location>
</feature>
<accession>A0AAV8UWF0</accession>
<name>A0AAV8UWF0_9RHOD</name>
<dbReference type="EMBL" id="JAMWBK010000004">
    <property type="protein sequence ID" value="KAJ8905908.1"/>
    <property type="molecule type" value="Genomic_DNA"/>
</dbReference>
<dbReference type="InterPro" id="IPR042099">
    <property type="entry name" value="ANL_N_sf"/>
</dbReference>
<dbReference type="InterPro" id="IPR045851">
    <property type="entry name" value="AMP-bd_C_sf"/>
</dbReference>
<feature type="region of interest" description="Disordered" evidence="4">
    <location>
        <begin position="486"/>
        <end position="506"/>
    </location>
</feature>
<dbReference type="AlphaFoldDB" id="A0AAV8UWF0"/>
<dbReference type="Gene3D" id="3.40.50.12780">
    <property type="entry name" value="N-terminal domain of ligase-like"/>
    <property type="match status" value="2"/>
</dbReference>
<feature type="compositionally biased region" description="Basic and acidic residues" evidence="4">
    <location>
        <begin position="494"/>
        <end position="506"/>
    </location>
</feature>
<keyword evidence="7" id="KW-1185">Reference proteome</keyword>
<dbReference type="Gene3D" id="3.30.300.30">
    <property type="match status" value="1"/>
</dbReference>
<dbReference type="GO" id="GO:0031956">
    <property type="term" value="F:medium-chain fatty acid-CoA ligase activity"/>
    <property type="evidence" value="ECO:0007669"/>
    <property type="project" value="TreeGrafter"/>
</dbReference>
<keyword evidence="2" id="KW-0436">Ligase</keyword>
<comment type="similarity">
    <text evidence="1">Belongs to the ATP-dependent AMP-binding enzyme family.</text>
</comment>
<evidence type="ECO:0000256" key="2">
    <source>
        <dbReference type="ARBA" id="ARBA00022598"/>
    </source>
</evidence>
<dbReference type="Proteomes" id="UP001157974">
    <property type="component" value="Unassembled WGS sequence"/>
</dbReference>
<evidence type="ECO:0000259" key="5">
    <source>
        <dbReference type="Pfam" id="PF00501"/>
    </source>
</evidence>
<sequence>MADNNLHHQDSKKTEQVLLMRKKSAFINELSADEVEEIVRLHIVKDLPKSKYAAKPAISFTSAEGRKVVYSHIEVYKMIEDVAHTLRSNGVRPKTRVAMLFNNSVEAVVTFLAIEWVHAIAAPVNPELDVDQIKAAVENLRAALIITQHILPKARTDTDVYTKAAAVATSMELKLWSTARSTNHGVTLDAGGGPIGEPAWHGGASDYTLDDDEDAVLATAADVDLLVLPLTHRNICSAAKIFFQTYELHSSGATIWQKPIHAVHGILVLLTSFYSGDATVLHEIKEANPAPPTAGTTLRFIRLSGLFMDSKEIGSYEETIGVPILESYGLPECSGIASSNTLEHVKHGTLGQTCDGLDIAIFSTDPENREMLGPGEIGDIAVMGDNVTVGYLNDEMENKFGKILTFNREDEVEEWFATGDRGELDENGCLILHGTARDARKAEVEARRQSQLEEEERRMAALAAAEAAEAARLAAESDRERALDSELAAKQAARRQEDLENARKASEELAARQASAEIARETLPSATDIAAGVAVPAMAAGTWMVVSTLHGQELTLKDLENDKYHQEWMTITQFMGNDQPRTTSEDMKRVFVRRIESTDIPPPDTFKAKMGRTVRFNNVSFIYYYNDEEEQDAIEAVLQSIPDIDTAGAVSEAEEEVYCVIAMSEKDMMETRKTVEEEFLRKLAEEEEKLKTEGSVKLLEDRQRLKKIREQELSSLRAIHQRDIERKLDEAYIARKGHYDMLLEEEKQRQAAEYLKTLEADRKIREDEFALAFAYLEIRKADELKRGLILTEREVKTETLIDWEKENLAETEAALAEQTRMLEDHQTRLRDIEEENLAWKRKMYLHLDDTLSAMLIMHQKRSQTDKESYAKALSELQVLQSKQSPIQEKLLAVYPKEHVELRKRVEDGKARRAELEQEALVLREDAYRIASTPQFTEYNLEAIEKVLLEANAAGDDSAALKAQTRGLHSGAEKAHDNTKSLAVAAAGASTLAVASATMATQMKEDAGARAPAPTETVYRAAGLDLDDFDDPDVVTKEIMIDLDEVEDAMVMHPAVEDCIAYTVDNPKGGVDIHSRVVLAKGARCSEEWLRLHAQTKLPAALVPTGYAAVSSIPHGASRADAASLASRGVDFVPSKDPVRLSKGNNRISLVLRMYGSDGLDLDHFDFSQLVISRAKV</sequence>
<feature type="coiled-coil region" evidence="3">
    <location>
        <begin position="808"/>
        <end position="842"/>
    </location>
</feature>
<gene>
    <name evidence="6" type="ORF">NDN08_002410</name>
</gene>
<evidence type="ECO:0000313" key="6">
    <source>
        <dbReference type="EMBL" id="KAJ8905908.1"/>
    </source>
</evidence>
<dbReference type="PANTHER" id="PTHR43201:SF5">
    <property type="entry name" value="MEDIUM-CHAIN ACYL-COA LIGASE ACSF2, MITOCHONDRIAL"/>
    <property type="match status" value="1"/>
</dbReference>
<evidence type="ECO:0000256" key="1">
    <source>
        <dbReference type="ARBA" id="ARBA00006432"/>
    </source>
</evidence>
<dbReference type="GO" id="GO:0006631">
    <property type="term" value="P:fatty acid metabolic process"/>
    <property type="evidence" value="ECO:0007669"/>
    <property type="project" value="TreeGrafter"/>
</dbReference>
<evidence type="ECO:0000256" key="3">
    <source>
        <dbReference type="SAM" id="Coils"/>
    </source>
</evidence>